<evidence type="ECO:0000256" key="7">
    <source>
        <dbReference type="ARBA" id="ARBA00022554"/>
    </source>
</evidence>
<dbReference type="GO" id="GO:0006508">
    <property type="term" value="P:proteolysis"/>
    <property type="evidence" value="ECO:0007669"/>
    <property type="project" value="UniProtKB-KW"/>
</dbReference>
<comment type="cofactor">
    <cofactor evidence="1">
        <name>Zn(2+)</name>
        <dbReference type="ChEBI" id="CHEBI:29105"/>
    </cofactor>
</comment>
<evidence type="ECO:0000313" key="21">
    <source>
        <dbReference type="EMBL" id="KAJ4849024.1"/>
    </source>
</evidence>
<evidence type="ECO:0000313" key="22">
    <source>
        <dbReference type="Proteomes" id="UP001141552"/>
    </source>
</evidence>
<name>A0A9Q0GI54_9ROSI</name>
<comment type="caution">
    <text evidence="21">The sequence shown here is derived from an EMBL/GenBank/DDBJ whole genome shotgun (WGS) entry which is preliminary data.</text>
</comment>
<evidence type="ECO:0000256" key="16">
    <source>
        <dbReference type="ARBA" id="ARBA00023136"/>
    </source>
</evidence>
<evidence type="ECO:0000256" key="17">
    <source>
        <dbReference type="ARBA" id="ARBA00023180"/>
    </source>
</evidence>
<dbReference type="PANTHER" id="PTHR12147">
    <property type="entry name" value="METALLOPEPTIDASE M28 FAMILY MEMBER"/>
    <property type="match status" value="1"/>
</dbReference>
<dbReference type="SUPFAM" id="SSF53187">
    <property type="entry name" value="Zn-dependent exopeptidases"/>
    <property type="match status" value="1"/>
</dbReference>
<keyword evidence="14" id="KW-1133">Transmembrane helix</keyword>
<evidence type="ECO:0000256" key="14">
    <source>
        <dbReference type="ARBA" id="ARBA00022989"/>
    </source>
</evidence>
<keyword evidence="15" id="KW-0482">Metalloprotease</keyword>
<feature type="domain" description="Peptidase M28" evidence="20">
    <location>
        <begin position="179"/>
        <end position="313"/>
    </location>
</feature>
<dbReference type="GO" id="GO:0005789">
    <property type="term" value="C:endoplasmic reticulum membrane"/>
    <property type="evidence" value="ECO:0007669"/>
    <property type="project" value="UniProtKB-SubCell"/>
</dbReference>
<dbReference type="Pfam" id="PF04389">
    <property type="entry name" value="Peptidase_M28"/>
    <property type="match status" value="1"/>
</dbReference>
<keyword evidence="17" id="KW-0325">Glycoprotein</keyword>
<dbReference type="PANTHER" id="PTHR12147:SF58">
    <property type="entry name" value="VACUOLAR MEMBRANE PROTEASE"/>
    <property type="match status" value="1"/>
</dbReference>
<gene>
    <name evidence="21" type="ORF">Tsubulata_038843</name>
</gene>
<organism evidence="21 22">
    <name type="scientific">Turnera subulata</name>
    <dbReference type="NCBI Taxonomy" id="218843"/>
    <lineage>
        <taxon>Eukaryota</taxon>
        <taxon>Viridiplantae</taxon>
        <taxon>Streptophyta</taxon>
        <taxon>Embryophyta</taxon>
        <taxon>Tracheophyta</taxon>
        <taxon>Spermatophyta</taxon>
        <taxon>Magnoliopsida</taxon>
        <taxon>eudicotyledons</taxon>
        <taxon>Gunneridae</taxon>
        <taxon>Pentapetalae</taxon>
        <taxon>rosids</taxon>
        <taxon>fabids</taxon>
        <taxon>Malpighiales</taxon>
        <taxon>Passifloraceae</taxon>
        <taxon>Turnera</taxon>
    </lineage>
</organism>
<dbReference type="GO" id="GO:0008235">
    <property type="term" value="F:metalloexopeptidase activity"/>
    <property type="evidence" value="ECO:0007669"/>
    <property type="project" value="InterPro"/>
</dbReference>
<dbReference type="EMBL" id="JAKUCV010000719">
    <property type="protein sequence ID" value="KAJ4849024.1"/>
    <property type="molecule type" value="Genomic_DNA"/>
</dbReference>
<dbReference type="GO" id="GO:0005774">
    <property type="term" value="C:vacuolar membrane"/>
    <property type="evidence" value="ECO:0007669"/>
    <property type="project" value="UniProtKB-SubCell"/>
</dbReference>
<keyword evidence="8" id="KW-0645">Protease</keyword>
<evidence type="ECO:0000256" key="3">
    <source>
        <dbReference type="ARBA" id="ARBA00004128"/>
    </source>
</evidence>
<keyword evidence="11" id="KW-0378">Hydrolase</keyword>
<sequence>MRKLLAPTLNQSQSAWPELEKGRSSSSSGGGTSTTRRSGTAWLLTFFATLYSYYAVYNYQFESLPAPLTAEQAGDRGFSEVEALKHVAALSQLGPRPVGSQSLDRALQCVLSAAEEIKETADPEVGVEVDAFRAESGANRLGSGAFEGKTLVYSDLVHIILRITPKNKYGSLPTLIPFSPRAGDSSSDVSVMLELARGVSQQASEFKNSVIFLFNTGEEEGLNGAHSFVTQHPWSDTIRLAVDLEALGIGGKSGIFQAGPGSWGVEKFASAAKYPFGNVIAQDIFSSGVIKSATDFQVYNEVSGLSGLDLAYTKVFLFCLFISL</sequence>
<keyword evidence="16" id="KW-0472">Membrane</keyword>
<evidence type="ECO:0000256" key="15">
    <source>
        <dbReference type="ARBA" id="ARBA00023049"/>
    </source>
</evidence>
<comment type="function">
    <text evidence="2">May be involved in vacuolar sorting and osmoregulation.</text>
</comment>
<protein>
    <recommendedName>
        <fullName evidence="6">Vacuolar membrane protease</fullName>
    </recommendedName>
    <alternativeName>
        <fullName evidence="18">FXNA-related family protease 1</fullName>
    </alternativeName>
</protein>
<comment type="similarity">
    <text evidence="5">Belongs to the peptidase M28 family.</text>
</comment>
<evidence type="ECO:0000256" key="8">
    <source>
        <dbReference type="ARBA" id="ARBA00022670"/>
    </source>
</evidence>
<dbReference type="Gene3D" id="3.40.630.10">
    <property type="entry name" value="Zn peptidases"/>
    <property type="match status" value="1"/>
</dbReference>
<evidence type="ECO:0000256" key="1">
    <source>
        <dbReference type="ARBA" id="ARBA00001947"/>
    </source>
</evidence>
<keyword evidence="22" id="KW-1185">Reference proteome</keyword>
<evidence type="ECO:0000259" key="20">
    <source>
        <dbReference type="Pfam" id="PF04389"/>
    </source>
</evidence>
<keyword evidence="7" id="KW-0926">Vacuole</keyword>
<feature type="region of interest" description="Disordered" evidence="19">
    <location>
        <begin position="1"/>
        <end position="36"/>
    </location>
</feature>
<evidence type="ECO:0000256" key="9">
    <source>
        <dbReference type="ARBA" id="ARBA00022692"/>
    </source>
</evidence>
<evidence type="ECO:0000256" key="19">
    <source>
        <dbReference type="SAM" id="MobiDB-lite"/>
    </source>
</evidence>
<evidence type="ECO:0000256" key="10">
    <source>
        <dbReference type="ARBA" id="ARBA00022723"/>
    </source>
</evidence>
<evidence type="ECO:0000256" key="5">
    <source>
        <dbReference type="ARBA" id="ARBA00010918"/>
    </source>
</evidence>
<evidence type="ECO:0000256" key="13">
    <source>
        <dbReference type="ARBA" id="ARBA00022833"/>
    </source>
</evidence>
<dbReference type="AlphaFoldDB" id="A0A9Q0GI54"/>
<evidence type="ECO:0000256" key="12">
    <source>
        <dbReference type="ARBA" id="ARBA00022824"/>
    </source>
</evidence>
<evidence type="ECO:0000256" key="4">
    <source>
        <dbReference type="ARBA" id="ARBA00004477"/>
    </source>
</evidence>
<dbReference type="Proteomes" id="UP001141552">
    <property type="component" value="Unassembled WGS sequence"/>
</dbReference>
<accession>A0A9Q0GI54</accession>
<dbReference type="GO" id="GO:0046872">
    <property type="term" value="F:metal ion binding"/>
    <property type="evidence" value="ECO:0007669"/>
    <property type="project" value="UniProtKB-KW"/>
</dbReference>
<reference evidence="21" key="2">
    <citation type="journal article" date="2023" name="Plants (Basel)">
        <title>Annotation of the Turnera subulata (Passifloraceae) Draft Genome Reveals the S-Locus Evolved after the Divergence of Turneroideae from Passifloroideae in a Stepwise Manner.</title>
        <authorList>
            <person name="Henning P.M."/>
            <person name="Roalson E.H."/>
            <person name="Mir W."/>
            <person name="McCubbin A.G."/>
            <person name="Shore J.S."/>
        </authorList>
    </citation>
    <scope>NUCLEOTIDE SEQUENCE</scope>
    <source>
        <strain evidence="21">F60SS</strain>
    </source>
</reference>
<keyword evidence="9" id="KW-0812">Transmembrane</keyword>
<dbReference type="FunFam" id="3.40.630.10:FF:000008">
    <property type="entry name" value="Endoplasmic reticulum metallopeptidase 1"/>
    <property type="match status" value="1"/>
</dbReference>
<keyword evidence="10" id="KW-0479">Metal-binding</keyword>
<dbReference type="InterPro" id="IPR007484">
    <property type="entry name" value="Peptidase_M28"/>
</dbReference>
<evidence type="ECO:0000256" key="18">
    <source>
        <dbReference type="ARBA" id="ARBA00031512"/>
    </source>
</evidence>
<evidence type="ECO:0000256" key="11">
    <source>
        <dbReference type="ARBA" id="ARBA00022801"/>
    </source>
</evidence>
<evidence type="ECO:0000256" key="2">
    <source>
        <dbReference type="ARBA" id="ARBA00003273"/>
    </source>
</evidence>
<evidence type="ECO:0000256" key="6">
    <source>
        <dbReference type="ARBA" id="ARBA00017435"/>
    </source>
</evidence>
<dbReference type="InterPro" id="IPR045175">
    <property type="entry name" value="M28_fam"/>
</dbReference>
<comment type="subcellular location">
    <subcellularLocation>
        <location evidence="4">Endoplasmic reticulum membrane</location>
        <topology evidence="4">Multi-pass membrane protein</topology>
    </subcellularLocation>
    <subcellularLocation>
        <location evidence="3">Vacuole membrane</location>
        <topology evidence="3">Multi-pass membrane protein</topology>
    </subcellularLocation>
</comment>
<dbReference type="OrthoDB" id="76293at2759"/>
<keyword evidence="12" id="KW-0256">Endoplasmic reticulum</keyword>
<proteinExistence type="inferred from homology"/>
<reference evidence="21" key="1">
    <citation type="submission" date="2022-02" db="EMBL/GenBank/DDBJ databases">
        <authorList>
            <person name="Henning P.M."/>
            <person name="McCubbin A.G."/>
            <person name="Shore J.S."/>
        </authorList>
    </citation>
    <scope>NUCLEOTIDE SEQUENCE</scope>
    <source>
        <strain evidence="21">F60SS</strain>
        <tissue evidence="21">Leaves</tissue>
    </source>
</reference>
<keyword evidence="13" id="KW-0862">Zinc</keyword>